<evidence type="ECO:0000256" key="9">
    <source>
        <dbReference type="ARBA" id="ARBA00022990"/>
    </source>
</evidence>
<evidence type="ECO:0000256" key="4">
    <source>
        <dbReference type="ARBA" id="ARBA00022481"/>
    </source>
</evidence>
<comment type="subcellular location">
    <subcellularLocation>
        <location evidence="2">Cytoplasm</location>
    </subcellularLocation>
    <subcellularLocation>
        <location evidence="1">Endoplasmic reticulum</location>
    </subcellularLocation>
</comment>
<dbReference type="InParanoid" id="A0A409VG41"/>
<dbReference type="InterPro" id="IPR045128">
    <property type="entry name" value="PI31-like"/>
</dbReference>
<dbReference type="EMBL" id="NHYE01005657">
    <property type="protein sequence ID" value="PPQ65228.1"/>
    <property type="molecule type" value="Genomic_DNA"/>
</dbReference>
<evidence type="ECO:0000256" key="6">
    <source>
        <dbReference type="ARBA" id="ARBA00022553"/>
    </source>
</evidence>
<sequence>MAKDILDPAAVLAQVPKLLPPSAKSLASPQDALAALVHAALSVLAFRLIAVDESSTSPAPSDNVLPESWNKSGPGHYTFKYRHDQSSLEFVIKVSKLGTRTVINAIALESDKIAALDISTDDFTSPSFYPHSLDASDAQPLVHGYISSNRVSDFLAQLKLKVIQKLVPGLQKEGYTEQVETTSASSSSNPPSDPRVPRPRPQTPPDAPERNPYAPRQGIPRNPLEIGRSDLDPFPRNPFSPPSLFPPGSGDGMFVGPDHPIFGTGRGLDPPGRGPWGGDGYLPPLGAPPGARFDPVGPGFPVPTRNRFQPGRPRRPENPDNDEFMPPGMGDMFISDPPLCHRFSTSSHLESLPVIAMNRSPTSPTQRRNPVLPGFRPSPRPNQRPISEMTVRELQDRHNFNAKILSSPDASTSTYAQRLLAEQAAIQSRLVELEGMESINTGLRRATIKGEGDMVVDAPPEPPTSRTLEAKRKALSQFGRHASNSGGAVGSMSMQEAIELERQAHIHDQERQNRIQEKKRRLGMPMEGEVLTRQEREARIWAFMNYKPTDSDLEDDDEDSDDDDPASWFEDDQDDGRKGQNIVEPDAEDLSDIIRVDENRIRYSTFYEPRDDGD</sequence>
<accession>A0A409VG41</accession>
<feature type="compositionally biased region" description="Pro residues" evidence="11">
    <location>
        <begin position="191"/>
        <end position="206"/>
    </location>
</feature>
<name>A0A409VG41_9AGAR</name>
<dbReference type="GO" id="GO:0070628">
    <property type="term" value="F:proteasome binding"/>
    <property type="evidence" value="ECO:0007669"/>
    <property type="project" value="InterPro"/>
</dbReference>
<feature type="domain" description="PI31 proteasome regulator C-terminal" evidence="12">
    <location>
        <begin position="226"/>
        <end position="298"/>
    </location>
</feature>
<dbReference type="AlphaFoldDB" id="A0A409VG41"/>
<keyword evidence="5" id="KW-0963">Cytoplasm</keyword>
<dbReference type="PANTHER" id="PTHR13266:SF1">
    <property type="entry name" value="PROTEASOME INHIBITOR PI31 SUBUNIT"/>
    <property type="match status" value="1"/>
</dbReference>
<dbReference type="Pfam" id="PF08577">
    <property type="entry name" value="PI31_Prot_C"/>
    <property type="match status" value="1"/>
</dbReference>
<keyword evidence="15" id="KW-1185">Reference proteome</keyword>
<protein>
    <submittedName>
        <fullName evidence="14">Uncharacterized protein</fullName>
    </submittedName>
</protein>
<gene>
    <name evidence="14" type="ORF">CVT26_000205</name>
</gene>
<dbReference type="OrthoDB" id="68090at2759"/>
<dbReference type="STRING" id="231916.A0A409VG41"/>
<dbReference type="GO" id="GO:0000502">
    <property type="term" value="C:proteasome complex"/>
    <property type="evidence" value="ECO:0007669"/>
    <property type="project" value="UniProtKB-KW"/>
</dbReference>
<dbReference type="GO" id="GO:0005783">
    <property type="term" value="C:endoplasmic reticulum"/>
    <property type="evidence" value="ECO:0007669"/>
    <property type="project" value="UniProtKB-SubCell"/>
</dbReference>
<comment type="function">
    <text evidence="10">Plays an important role in control of proteasome function. Inhibits the hydrolysis of protein and peptide substrates by the 20S proteasome. Also inhibits the activation of the proteasome by the proteasome regulatory proteins PA700 and PA28.</text>
</comment>
<evidence type="ECO:0000256" key="1">
    <source>
        <dbReference type="ARBA" id="ARBA00004240"/>
    </source>
</evidence>
<evidence type="ECO:0000256" key="5">
    <source>
        <dbReference type="ARBA" id="ARBA00022490"/>
    </source>
</evidence>
<keyword evidence="7" id="KW-0256">Endoplasmic reticulum</keyword>
<feature type="region of interest" description="Disordered" evidence="11">
    <location>
        <begin position="174"/>
        <end position="247"/>
    </location>
</feature>
<evidence type="ECO:0000256" key="8">
    <source>
        <dbReference type="ARBA" id="ARBA00022942"/>
    </source>
</evidence>
<keyword evidence="8" id="KW-0647">Proteasome</keyword>
<evidence type="ECO:0000259" key="12">
    <source>
        <dbReference type="Pfam" id="PF08577"/>
    </source>
</evidence>
<evidence type="ECO:0000313" key="14">
    <source>
        <dbReference type="EMBL" id="PPQ65228.1"/>
    </source>
</evidence>
<feature type="region of interest" description="Disordered" evidence="11">
    <location>
        <begin position="548"/>
        <end position="591"/>
    </location>
</feature>
<feature type="region of interest" description="Disordered" evidence="11">
    <location>
        <begin position="302"/>
        <end position="322"/>
    </location>
</feature>
<feature type="compositionally biased region" description="Polar residues" evidence="11">
    <location>
        <begin position="359"/>
        <end position="368"/>
    </location>
</feature>
<dbReference type="Gene3D" id="3.40.1000.30">
    <property type="match status" value="1"/>
</dbReference>
<evidence type="ECO:0000256" key="11">
    <source>
        <dbReference type="SAM" id="MobiDB-lite"/>
    </source>
</evidence>
<feature type="compositionally biased region" description="Acidic residues" evidence="11">
    <location>
        <begin position="551"/>
        <end position="574"/>
    </location>
</feature>
<keyword evidence="6" id="KW-0597">Phosphoprotein</keyword>
<evidence type="ECO:0000256" key="3">
    <source>
        <dbReference type="ARBA" id="ARBA00006405"/>
    </source>
</evidence>
<dbReference type="PANTHER" id="PTHR13266">
    <property type="entry name" value="PROTEASOME INHIBITOR"/>
    <property type="match status" value="1"/>
</dbReference>
<dbReference type="InterPro" id="IPR021625">
    <property type="entry name" value="PI31_Prot_N"/>
</dbReference>
<comment type="caution">
    <text evidence="14">The sequence shown here is derived from an EMBL/GenBank/DDBJ whole genome shotgun (WGS) entry which is preliminary data.</text>
</comment>
<dbReference type="Proteomes" id="UP000284706">
    <property type="component" value="Unassembled WGS sequence"/>
</dbReference>
<proteinExistence type="inferred from homology"/>
<feature type="domain" description="PI31 proteasome regulator N-terminal" evidence="13">
    <location>
        <begin position="24"/>
        <end position="173"/>
    </location>
</feature>
<dbReference type="GO" id="GO:0043161">
    <property type="term" value="P:proteasome-mediated ubiquitin-dependent protein catabolic process"/>
    <property type="evidence" value="ECO:0007669"/>
    <property type="project" value="InterPro"/>
</dbReference>
<evidence type="ECO:0000259" key="13">
    <source>
        <dbReference type="Pfam" id="PF11566"/>
    </source>
</evidence>
<evidence type="ECO:0000256" key="2">
    <source>
        <dbReference type="ARBA" id="ARBA00004496"/>
    </source>
</evidence>
<evidence type="ECO:0000256" key="10">
    <source>
        <dbReference type="ARBA" id="ARBA00024805"/>
    </source>
</evidence>
<dbReference type="Pfam" id="PF11566">
    <property type="entry name" value="PI31_Prot_N"/>
    <property type="match status" value="1"/>
</dbReference>
<comment type="similarity">
    <text evidence="3">Belongs to the proteasome inhibitor PI31 family.</text>
</comment>
<keyword evidence="9" id="KW-0007">Acetylation</keyword>
<feature type="compositionally biased region" description="Pro residues" evidence="11">
    <location>
        <begin position="235"/>
        <end position="245"/>
    </location>
</feature>
<evidence type="ECO:0000313" key="15">
    <source>
        <dbReference type="Proteomes" id="UP000284706"/>
    </source>
</evidence>
<feature type="region of interest" description="Disordered" evidence="11">
    <location>
        <begin position="358"/>
        <end position="384"/>
    </location>
</feature>
<dbReference type="GO" id="GO:0004866">
    <property type="term" value="F:endopeptidase inhibitor activity"/>
    <property type="evidence" value="ECO:0007669"/>
    <property type="project" value="InterPro"/>
</dbReference>
<keyword evidence="4" id="KW-0488">Methylation</keyword>
<dbReference type="InterPro" id="IPR013886">
    <property type="entry name" value="PI31_Prot_C"/>
</dbReference>
<organism evidence="14 15">
    <name type="scientific">Gymnopilus dilepis</name>
    <dbReference type="NCBI Taxonomy" id="231916"/>
    <lineage>
        <taxon>Eukaryota</taxon>
        <taxon>Fungi</taxon>
        <taxon>Dikarya</taxon>
        <taxon>Basidiomycota</taxon>
        <taxon>Agaricomycotina</taxon>
        <taxon>Agaricomycetes</taxon>
        <taxon>Agaricomycetidae</taxon>
        <taxon>Agaricales</taxon>
        <taxon>Agaricineae</taxon>
        <taxon>Hymenogastraceae</taxon>
        <taxon>Gymnopilus</taxon>
    </lineage>
</organism>
<evidence type="ECO:0000256" key="7">
    <source>
        <dbReference type="ARBA" id="ARBA00022824"/>
    </source>
</evidence>
<reference evidence="14 15" key="1">
    <citation type="journal article" date="2018" name="Evol. Lett.">
        <title>Horizontal gene cluster transfer increased hallucinogenic mushroom diversity.</title>
        <authorList>
            <person name="Reynolds H.T."/>
            <person name="Vijayakumar V."/>
            <person name="Gluck-Thaler E."/>
            <person name="Korotkin H.B."/>
            <person name="Matheny P.B."/>
            <person name="Slot J.C."/>
        </authorList>
    </citation>
    <scope>NUCLEOTIDE SEQUENCE [LARGE SCALE GENOMIC DNA]</scope>
    <source>
        <strain evidence="14 15">SRW20</strain>
    </source>
</reference>